<evidence type="ECO:0000256" key="2">
    <source>
        <dbReference type="ARBA" id="ARBA00022448"/>
    </source>
</evidence>
<dbReference type="Gene3D" id="3.90.70.10">
    <property type="entry name" value="Cysteine proteinases"/>
    <property type="match status" value="1"/>
</dbReference>
<evidence type="ECO:0000256" key="6">
    <source>
        <dbReference type="ARBA" id="ARBA00022801"/>
    </source>
</evidence>
<feature type="transmembrane region" description="Helical" evidence="10">
    <location>
        <begin position="206"/>
        <end position="224"/>
    </location>
</feature>
<dbReference type="Pfam" id="PF03412">
    <property type="entry name" value="Peptidase_C39"/>
    <property type="match status" value="1"/>
</dbReference>
<dbReference type="FunFam" id="3.40.50.300:FF:000299">
    <property type="entry name" value="ABC transporter ATP-binding protein/permease"/>
    <property type="match status" value="1"/>
</dbReference>
<protein>
    <submittedName>
        <fullName evidence="14">ABC transporter ATP-binding protein</fullName>
    </submittedName>
</protein>
<dbReference type="EMBL" id="BMWP01000013">
    <property type="protein sequence ID" value="GGW36583.1"/>
    <property type="molecule type" value="Genomic_DNA"/>
</dbReference>
<evidence type="ECO:0000256" key="5">
    <source>
        <dbReference type="ARBA" id="ARBA00022741"/>
    </source>
</evidence>
<dbReference type="SUPFAM" id="SSF90123">
    <property type="entry name" value="ABC transporter transmembrane region"/>
    <property type="match status" value="1"/>
</dbReference>
<dbReference type="InterPro" id="IPR017871">
    <property type="entry name" value="ABC_transporter-like_CS"/>
</dbReference>
<dbReference type="PROSITE" id="PS00211">
    <property type="entry name" value="ABC_TRANSPORTER_1"/>
    <property type="match status" value="1"/>
</dbReference>
<keyword evidence="9 10" id="KW-0472">Membrane</keyword>
<proteinExistence type="predicted"/>
<feature type="transmembrane region" description="Helical" evidence="10">
    <location>
        <begin position="173"/>
        <end position="194"/>
    </location>
</feature>
<dbReference type="PANTHER" id="PTHR43394:SF1">
    <property type="entry name" value="ATP-BINDING CASSETTE SUB-FAMILY B MEMBER 10, MITOCHONDRIAL"/>
    <property type="match status" value="1"/>
</dbReference>
<dbReference type="SMART" id="SM00382">
    <property type="entry name" value="AAA"/>
    <property type="match status" value="1"/>
</dbReference>
<keyword evidence="8 10" id="KW-1133">Transmembrane helix</keyword>
<evidence type="ECO:0000259" key="11">
    <source>
        <dbReference type="PROSITE" id="PS50893"/>
    </source>
</evidence>
<evidence type="ECO:0000313" key="14">
    <source>
        <dbReference type="EMBL" id="GGW36583.1"/>
    </source>
</evidence>
<dbReference type="GO" id="GO:0005886">
    <property type="term" value="C:plasma membrane"/>
    <property type="evidence" value="ECO:0007669"/>
    <property type="project" value="UniProtKB-SubCell"/>
</dbReference>
<dbReference type="RefSeq" id="WP_026813325.1">
    <property type="nucleotide sequence ID" value="NZ_BMWP01000013.1"/>
</dbReference>
<dbReference type="GO" id="GO:0016887">
    <property type="term" value="F:ATP hydrolysis activity"/>
    <property type="evidence" value="ECO:0007669"/>
    <property type="project" value="InterPro"/>
</dbReference>
<dbReference type="Pfam" id="PF00664">
    <property type="entry name" value="ABC_membrane"/>
    <property type="match status" value="1"/>
</dbReference>
<dbReference type="PANTHER" id="PTHR43394">
    <property type="entry name" value="ATP-DEPENDENT PERMEASE MDL1, MITOCHONDRIAL"/>
    <property type="match status" value="1"/>
</dbReference>
<name>A0A918MMI4_9FLAO</name>
<dbReference type="GO" id="GO:0008233">
    <property type="term" value="F:peptidase activity"/>
    <property type="evidence" value="ECO:0007669"/>
    <property type="project" value="InterPro"/>
</dbReference>
<feature type="transmembrane region" description="Helical" evidence="10">
    <location>
        <begin position="286"/>
        <end position="305"/>
    </location>
</feature>
<feature type="domain" description="Peptidase C39" evidence="13">
    <location>
        <begin position="12"/>
        <end position="132"/>
    </location>
</feature>
<comment type="subcellular location">
    <subcellularLocation>
        <location evidence="1">Cell membrane</location>
        <topology evidence="1">Multi-pass membrane protein</topology>
    </subcellularLocation>
</comment>
<dbReference type="InterPro" id="IPR005074">
    <property type="entry name" value="Peptidase_C39"/>
</dbReference>
<feature type="domain" description="ABC transmembrane type-1" evidence="12">
    <location>
        <begin position="173"/>
        <end position="452"/>
    </location>
</feature>
<dbReference type="GO" id="GO:0015421">
    <property type="term" value="F:ABC-type oligopeptide transporter activity"/>
    <property type="evidence" value="ECO:0007669"/>
    <property type="project" value="TreeGrafter"/>
</dbReference>
<keyword evidence="2" id="KW-0813">Transport</keyword>
<keyword evidence="7 14" id="KW-0067">ATP-binding</keyword>
<feature type="transmembrane region" description="Helical" evidence="10">
    <location>
        <begin position="403"/>
        <end position="421"/>
    </location>
</feature>
<evidence type="ECO:0000256" key="10">
    <source>
        <dbReference type="SAM" id="Phobius"/>
    </source>
</evidence>
<dbReference type="Gene3D" id="3.40.50.300">
    <property type="entry name" value="P-loop containing nucleotide triphosphate hydrolases"/>
    <property type="match status" value="1"/>
</dbReference>
<evidence type="ECO:0000256" key="8">
    <source>
        <dbReference type="ARBA" id="ARBA00022989"/>
    </source>
</evidence>
<dbReference type="PROSITE" id="PS50893">
    <property type="entry name" value="ABC_TRANSPORTER_2"/>
    <property type="match status" value="1"/>
</dbReference>
<evidence type="ECO:0000256" key="4">
    <source>
        <dbReference type="ARBA" id="ARBA00022692"/>
    </source>
</evidence>
<feature type="domain" description="ABC transporter" evidence="11">
    <location>
        <begin position="484"/>
        <end position="722"/>
    </location>
</feature>
<keyword evidence="4 10" id="KW-0812">Transmembrane</keyword>
<dbReference type="InterPro" id="IPR003593">
    <property type="entry name" value="AAA+_ATPase"/>
</dbReference>
<dbReference type="Pfam" id="PF00005">
    <property type="entry name" value="ABC_tran"/>
    <property type="match status" value="1"/>
</dbReference>
<evidence type="ECO:0000256" key="1">
    <source>
        <dbReference type="ARBA" id="ARBA00004651"/>
    </source>
</evidence>
<dbReference type="Proteomes" id="UP000634668">
    <property type="component" value="Unassembled WGS sequence"/>
</dbReference>
<dbReference type="InterPro" id="IPR036640">
    <property type="entry name" value="ABC1_TM_sf"/>
</dbReference>
<dbReference type="CDD" id="cd02418">
    <property type="entry name" value="Peptidase_C39B"/>
    <property type="match status" value="1"/>
</dbReference>
<dbReference type="GO" id="GO:0005524">
    <property type="term" value="F:ATP binding"/>
    <property type="evidence" value="ECO:0007669"/>
    <property type="project" value="UniProtKB-KW"/>
</dbReference>
<organism evidence="14 15">
    <name type="scientific">Arenibacter certesii</name>
    <dbReference type="NCBI Taxonomy" id="228955"/>
    <lineage>
        <taxon>Bacteria</taxon>
        <taxon>Pseudomonadati</taxon>
        <taxon>Bacteroidota</taxon>
        <taxon>Flavobacteriia</taxon>
        <taxon>Flavobacteriales</taxon>
        <taxon>Flavobacteriaceae</taxon>
        <taxon>Arenibacter</taxon>
    </lineage>
</organism>
<sequence>MFGTITFPNYRQLDQMDCGPTCLKIIAKHYGKDLNLEYLREISSLTNGGVSLSALSQAMDVIGISSIGIKSNMGELVNDIPLPAVAHWGNSHFLVVYKTTKRSIYVSDPAVGLVKYRRNEFMEKWAAKNGMGILLLAEPTRIFKELDDNEGSSSNISFLYNYLLPFKDYMGQLCLGVFLAAIIQILLPFLTQSLVDYGIDYEDLNFIHLIVIAQVFLFLTRIASEVIRDWLLMHMSTQINISMISDFLDKLLLLPIAFFESKSTGDFMQRIYDHQRIEDFLGGRSLSIAFDLFSILIFALVLGYFSTEILMIFLTGTILFMGWTLLFLKRKAFLDHQLFNLNRKEQSLLLQMITAIREKRLNGSERRRKLEWKNVQINLYRLKSTFLRTDQIQLKGGSLFNEMTNIFIIFWSAKAVVYGDISLGAMLAIQFIVGSLSVPISNILDFIVGIQRAGLSLKRLSEIHSKEQEDNINVQRNDMEFGDIKISNLNFRYGEITKNNVLENINIIIPQNKITAIVGPSGSGKTTLLKILLKIYTPSKGKIVLGSEELEYINAKMWRARCGVVLQDSVLFNDTLERNITESNSNEPTNRSWLREAVEMVNLTELVDRLPMGYNTRIGEWGNILSGGEKQRLLIARVIYKNPQYLFFDEATSALDAKNELSITQKLTSFYSGKTVIKVAHRLSTIRNADQIIVMDKGKIVEQGNHQVLVNHKGLYYDLILNQL</sequence>
<reference evidence="14" key="2">
    <citation type="submission" date="2020-09" db="EMBL/GenBank/DDBJ databases">
        <authorList>
            <person name="Sun Q."/>
            <person name="Kim S."/>
        </authorList>
    </citation>
    <scope>NUCLEOTIDE SEQUENCE</scope>
    <source>
        <strain evidence="14">KCTC 12113</strain>
    </source>
</reference>
<dbReference type="CDD" id="cd18571">
    <property type="entry name" value="ABC_6TM_peptidase_like"/>
    <property type="match status" value="1"/>
</dbReference>
<dbReference type="InterPro" id="IPR011527">
    <property type="entry name" value="ABC1_TM_dom"/>
</dbReference>
<dbReference type="AlphaFoldDB" id="A0A918MMI4"/>
<dbReference type="SUPFAM" id="SSF52540">
    <property type="entry name" value="P-loop containing nucleoside triphosphate hydrolases"/>
    <property type="match status" value="1"/>
</dbReference>
<keyword evidence="6" id="KW-0378">Hydrolase</keyword>
<evidence type="ECO:0000259" key="13">
    <source>
        <dbReference type="PROSITE" id="PS50990"/>
    </source>
</evidence>
<dbReference type="PROSITE" id="PS50990">
    <property type="entry name" value="PEPTIDASE_C39"/>
    <property type="match status" value="1"/>
</dbReference>
<gene>
    <name evidence="14" type="ORF">GCM10007383_21940</name>
</gene>
<keyword evidence="5" id="KW-0547">Nucleotide-binding</keyword>
<dbReference type="InterPro" id="IPR039421">
    <property type="entry name" value="Type_1_exporter"/>
</dbReference>
<keyword evidence="3" id="KW-1003">Cell membrane</keyword>
<comment type="caution">
    <text evidence="14">The sequence shown here is derived from an EMBL/GenBank/DDBJ whole genome shotgun (WGS) entry which is preliminary data.</text>
</comment>
<feature type="transmembrane region" description="Helical" evidence="10">
    <location>
        <begin position="311"/>
        <end position="328"/>
    </location>
</feature>
<evidence type="ECO:0000313" key="15">
    <source>
        <dbReference type="Proteomes" id="UP000634668"/>
    </source>
</evidence>
<evidence type="ECO:0000256" key="3">
    <source>
        <dbReference type="ARBA" id="ARBA00022475"/>
    </source>
</evidence>
<dbReference type="GO" id="GO:0006508">
    <property type="term" value="P:proteolysis"/>
    <property type="evidence" value="ECO:0007669"/>
    <property type="project" value="InterPro"/>
</dbReference>
<reference evidence="14" key="1">
    <citation type="journal article" date="2014" name="Int. J. Syst. Evol. Microbiol.">
        <title>Complete genome sequence of Corynebacterium casei LMG S-19264T (=DSM 44701T), isolated from a smear-ripened cheese.</title>
        <authorList>
            <consortium name="US DOE Joint Genome Institute (JGI-PGF)"/>
            <person name="Walter F."/>
            <person name="Albersmeier A."/>
            <person name="Kalinowski J."/>
            <person name="Ruckert C."/>
        </authorList>
    </citation>
    <scope>NUCLEOTIDE SEQUENCE</scope>
    <source>
        <strain evidence="14">KCTC 12113</strain>
    </source>
</reference>
<dbReference type="InterPro" id="IPR027417">
    <property type="entry name" value="P-loop_NTPase"/>
</dbReference>
<dbReference type="InterPro" id="IPR003439">
    <property type="entry name" value="ABC_transporter-like_ATP-bd"/>
</dbReference>
<keyword evidence="15" id="KW-1185">Reference proteome</keyword>
<evidence type="ECO:0000259" key="12">
    <source>
        <dbReference type="PROSITE" id="PS50929"/>
    </source>
</evidence>
<evidence type="ECO:0000256" key="9">
    <source>
        <dbReference type="ARBA" id="ARBA00023136"/>
    </source>
</evidence>
<evidence type="ECO:0000256" key="7">
    <source>
        <dbReference type="ARBA" id="ARBA00022840"/>
    </source>
</evidence>
<accession>A0A918MMI4</accession>
<dbReference type="PROSITE" id="PS50929">
    <property type="entry name" value="ABC_TM1F"/>
    <property type="match status" value="1"/>
</dbReference>
<dbReference type="Gene3D" id="1.20.1560.10">
    <property type="entry name" value="ABC transporter type 1, transmembrane domain"/>
    <property type="match status" value="1"/>
</dbReference>